<evidence type="ECO:0000256" key="2">
    <source>
        <dbReference type="ARBA" id="ARBA00022603"/>
    </source>
</evidence>
<sequence length="1167" mass="131517">MRQSLDKTLRKQLETTVIKARDVVEQAVTEALTRLGVAEAQAPTYLSDTERALRNVLRAHGRQLGDKLTDGKQTTDALMNEMAYEHWHRMLFARFLEQNNLLMYDEYTSVTLDECAELAEEESDCKDGLELAGRLAAKMLPQIFRTESPEFQVTLSINHTNTLESLIAKLDSAVYQAQDSLGWCYQFWQTKKKKEVNDSGVKIGAQELSPVTQLFTEPYMVSFLLDNALGAWWANKRLTQDDLARANNEQELRDKAAIDGVPLTYLRFVKSEQTKQWQLASGGFEQWPSNLSELKTLDPCCGSGHFLVAVFLMLVPMRMQLEQLSAREAVDKVITENLHGLELDQRCVELAAFAVALEAWRFPNAGGYRPLPELHLACSGLSIHAAKDEWKAISAAAGKQNLTIALDSLYQTFKDAPVLGSLINPRRGNAAKIAQWSELQQAISGALKADQAQADLDSDNSNAITQRIEAGIVAQGITKAAELLAGQYAWVITNVPYLARGKQSDTLKDFCETYYPEGKNDLATVFLDRCLEFCTEGGTSSIVLPQNWLFLTSYKKFREKSLTQDTWHSIARLGPGAFDTISGEVVKAILITLSRGNQQTITTGLLSEDGESQWIRGIDVSAPRTALEKSLLLANEEISNVTQAQQLENPDCTIILSNSKSSTLLKKHAKALAGILNGDSPRFQRFFWEFPIKSQIYVYQQGTVDGMRHFGGLEKVIEYDDHNGHLRLPADERRERLHDSDQRGNAAWGKWGVSISQMNILPASLYIGNKFDSNVGVLVPLDKSYLKAIWCYASDSSYNLDVREIDQKLNVTNATLVKIPFDFEYWSKVAEEQYPNGLPEPYTNDPTQWIFHGQPCGSVIWDEESKWTVEGELRTDDTVAQVAVARLLGYQWPAELDPEMELCVEQRAWVERCAELADFVDNDGIVCIPPVWKEPKAVNRLVEILQAAYGKAWSSTLEERLLKSLKSKDWESWLRDKFFEQHCKLFQNRPFIWQIWDGQKDGFSALINYHKLDYKCLERLIHTYLGDWIATQIYDSNAGVDGADIRLAAAENLKEQLEAILVGEKGLDIFVRWKPLAEQPIGWNPDLNDGVRLNIRPFMLAKDVGKKGAGVLRAKPNVHWKKDRGTDVVSAPWYHLGLEYGGKEGDRINEHHLTLAEKKAAREDAKH</sequence>
<comment type="catalytic activity">
    <reaction evidence="5">
        <text>a 2'-deoxyadenosine in DNA + S-adenosyl-L-methionine = an N(6)-methyl-2'-deoxyadenosine in DNA + S-adenosyl-L-homocysteine + H(+)</text>
        <dbReference type="Rhea" id="RHEA:15197"/>
        <dbReference type="Rhea" id="RHEA-COMP:12418"/>
        <dbReference type="Rhea" id="RHEA-COMP:12419"/>
        <dbReference type="ChEBI" id="CHEBI:15378"/>
        <dbReference type="ChEBI" id="CHEBI:57856"/>
        <dbReference type="ChEBI" id="CHEBI:59789"/>
        <dbReference type="ChEBI" id="CHEBI:90615"/>
        <dbReference type="ChEBI" id="CHEBI:90616"/>
        <dbReference type="EC" id="2.1.1.72"/>
    </reaction>
</comment>
<evidence type="ECO:0000256" key="3">
    <source>
        <dbReference type="ARBA" id="ARBA00022679"/>
    </source>
</evidence>
<organism evidence="7 8">
    <name type="scientific">Marinomonas pontica</name>
    <dbReference type="NCBI Taxonomy" id="264739"/>
    <lineage>
        <taxon>Bacteria</taxon>
        <taxon>Pseudomonadati</taxon>
        <taxon>Pseudomonadota</taxon>
        <taxon>Gammaproteobacteria</taxon>
        <taxon>Oceanospirillales</taxon>
        <taxon>Oceanospirillaceae</taxon>
        <taxon>Marinomonas</taxon>
    </lineage>
</organism>
<evidence type="ECO:0000256" key="1">
    <source>
        <dbReference type="ARBA" id="ARBA00011900"/>
    </source>
</evidence>
<dbReference type="Gene3D" id="3.40.50.150">
    <property type="entry name" value="Vaccinia Virus protein VP39"/>
    <property type="match status" value="1"/>
</dbReference>
<dbReference type="Proteomes" id="UP001307608">
    <property type="component" value="Chromosome"/>
</dbReference>
<proteinExistence type="predicted"/>
<dbReference type="RefSeq" id="WP_338266845.1">
    <property type="nucleotide sequence ID" value="NZ_AP027271.1"/>
</dbReference>
<evidence type="ECO:0000256" key="4">
    <source>
        <dbReference type="ARBA" id="ARBA00022691"/>
    </source>
</evidence>
<dbReference type="EMBL" id="AP027271">
    <property type="protein sequence ID" value="BDX02820.1"/>
    <property type="molecule type" value="Genomic_DNA"/>
</dbReference>
<name>A0ABN6WLK7_9GAMM</name>
<dbReference type="InterPro" id="IPR050953">
    <property type="entry name" value="N4_N6_ade-DNA_methylase"/>
</dbReference>
<dbReference type="EC" id="2.1.1.72" evidence="1"/>
<dbReference type="PANTHER" id="PTHR33841:SF1">
    <property type="entry name" value="DNA METHYLTRANSFERASE A"/>
    <property type="match status" value="1"/>
</dbReference>
<keyword evidence="2" id="KW-0489">Methyltransferase</keyword>
<reference evidence="7 8" key="1">
    <citation type="submission" date="2023-01" db="EMBL/GenBank/DDBJ databases">
        <title>Complete genome sequence of Marinomonas pontica strain 200518_36.</title>
        <authorList>
            <person name="Ueki S."/>
            <person name="Gajardo G."/>
            <person name="Maruyama F."/>
        </authorList>
    </citation>
    <scope>NUCLEOTIDE SEQUENCE [LARGE SCALE GENOMIC DNA]</scope>
    <source>
        <strain evidence="7 8">200518_36</strain>
    </source>
</reference>
<evidence type="ECO:0000313" key="7">
    <source>
        <dbReference type="EMBL" id="BDX02820.1"/>
    </source>
</evidence>
<dbReference type="PANTHER" id="PTHR33841">
    <property type="entry name" value="DNA METHYLTRANSFERASE YEEA-RELATED"/>
    <property type="match status" value="1"/>
</dbReference>
<dbReference type="InterPro" id="IPR029063">
    <property type="entry name" value="SAM-dependent_MTases_sf"/>
</dbReference>
<protein>
    <recommendedName>
        <fullName evidence="1">site-specific DNA-methyltransferase (adenine-specific)</fullName>
        <ecNumber evidence="1">2.1.1.72</ecNumber>
    </recommendedName>
</protein>
<feature type="domain" description="Type II methyltransferase M.TaqI-like" evidence="6">
    <location>
        <begin position="336"/>
        <end position="572"/>
    </location>
</feature>
<evidence type="ECO:0000256" key="5">
    <source>
        <dbReference type="ARBA" id="ARBA00047942"/>
    </source>
</evidence>
<dbReference type="SUPFAM" id="SSF53335">
    <property type="entry name" value="S-adenosyl-L-methionine-dependent methyltransferases"/>
    <property type="match status" value="1"/>
</dbReference>
<keyword evidence="8" id="KW-1185">Reference proteome</keyword>
<evidence type="ECO:0000313" key="8">
    <source>
        <dbReference type="Proteomes" id="UP001307608"/>
    </source>
</evidence>
<dbReference type="Pfam" id="PF07669">
    <property type="entry name" value="Eco57I"/>
    <property type="match status" value="1"/>
</dbReference>
<keyword evidence="3" id="KW-0808">Transferase</keyword>
<dbReference type="PRINTS" id="PR00507">
    <property type="entry name" value="N12N6MTFRASE"/>
</dbReference>
<keyword evidence="4" id="KW-0949">S-adenosyl-L-methionine</keyword>
<accession>A0ABN6WLK7</accession>
<dbReference type="InterPro" id="IPR011639">
    <property type="entry name" value="MethylTrfase_TaqI-like_dom"/>
</dbReference>
<gene>
    <name evidence="7" type="ORF">MACH16_15680</name>
</gene>
<evidence type="ECO:0000259" key="6">
    <source>
        <dbReference type="Pfam" id="PF07669"/>
    </source>
</evidence>